<dbReference type="Pfam" id="PF00069">
    <property type="entry name" value="Pkinase"/>
    <property type="match status" value="1"/>
</dbReference>
<keyword evidence="1 3" id="KW-0547">Nucleotide-binding</keyword>
<dbReference type="InterPro" id="IPR000719">
    <property type="entry name" value="Prot_kinase_dom"/>
</dbReference>
<evidence type="ECO:0000256" key="2">
    <source>
        <dbReference type="ARBA" id="ARBA00022840"/>
    </source>
</evidence>
<dbReference type="Gene3D" id="1.10.510.10">
    <property type="entry name" value="Transferase(Phosphotransferase) domain 1"/>
    <property type="match status" value="1"/>
</dbReference>
<dbReference type="EMBL" id="SNRW01012831">
    <property type="protein sequence ID" value="KAA6373350.1"/>
    <property type="molecule type" value="Genomic_DNA"/>
</dbReference>
<dbReference type="SUPFAM" id="SSF56112">
    <property type="entry name" value="Protein kinase-like (PK-like)"/>
    <property type="match status" value="1"/>
</dbReference>
<dbReference type="PROSITE" id="PS50011">
    <property type="entry name" value="PROTEIN_KINASE_DOM"/>
    <property type="match status" value="1"/>
</dbReference>
<keyword evidence="4" id="KW-0723">Serine/threonine-protein kinase</keyword>
<dbReference type="Proteomes" id="UP000324800">
    <property type="component" value="Unassembled WGS sequence"/>
</dbReference>
<protein>
    <submittedName>
        <fullName evidence="6">Putative CAMK/RAD53 protein kinase Cds1</fullName>
    </submittedName>
</protein>
<proteinExistence type="inferred from homology"/>
<evidence type="ECO:0000313" key="7">
    <source>
        <dbReference type="Proteomes" id="UP000324800"/>
    </source>
</evidence>
<feature type="domain" description="Protein kinase" evidence="5">
    <location>
        <begin position="2"/>
        <end position="258"/>
    </location>
</feature>
<dbReference type="PROSITE" id="PS00107">
    <property type="entry name" value="PROTEIN_KINASE_ATP"/>
    <property type="match status" value="1"/>
</dbReference>
<evidence type="ECO:0000256" key="1">
    <source>
        <dbReference type="ARBA" id="ARBA00022741"/>
    </source>
</evidence>
<evidence type="ECO:0000256" key="3">
    <source>
        <dbReference type="PROSITE-ProRule" id="PRU10141"/>
    </source>
</evidence>
<sequence>MIVPIRPLGFGSFGIVYLVYDLEYGIVAAKISIKNKIIQKEWEAAVDINRKIKSCPFILKYLKQLESDNCSILLMEYASLKTLDIIVKYPQIPLPMSTLRALMKQILEGMNVFHDAGFVHRDIKCDNILLHSPPNTGLVHAKISDFGFAKVVGLTHEQIYLAGTLPYMAIELFNEPIIVTQKVDIYALGITFYRLITHCYPLNEQSPKDQKKKLSNMKMIQRPSKIKNDILWDLLSKMLEFDPNKRISASEALEHEFFTNDESFSEIFLEQKKIANQSAAAQHLGNQNISEYDLNSLFIVE</sequence>
<dbReference type="PANTHER" id="PTHR44167:SF24">
    <property type="entry name" value="SERINE_THREONINE-PROTEIN KINASE CHK2"/>
    <property type="match status" value="1"/>
</dbReference>
<organism evidence="6 7">
    <name type="scientific">Streblomastix strix</name>
    <dbReference type="NCBI Taxonomy" id="222440"/>
    <lineage>
        <taxon>Eukaryota</taxon>
        <taxon>Metamonada</taxon>
        <taxon>Preaxostyla</taxon>
        <taxon>Oxymonadida</taxon>
        <taxon>Streblomastigidae</taxon>
        <taxon>Streblomastix</taxon>
    </lineage>
</organism>
<feature type="binding site" evidence="3">
    <location>
        <position position="30"/>
    </location>
    <ligand>
        <name>ATP</name>
        <dbReference type="ChEBI" id="CHEBI:30616"/>
    </ligand>
</feature>
<dbReference type="GO" id="GO:0004674">
    <property type="term" value="F:protein serine/threonine kinase activity"/>
    <property type="evidence" value="ECO:0007669"/>
    <property type="project" value="UniProtKB-KW"/>
</dbReference>
<feature type="non-terminal residue" evidence="6">
    <location>
        <position position="301"/>
    </location>
</feature>
<gene>
    <name evidence="6" type="ORF">EZS28_031124</name>
</gene>
<comment type="similarity">
    <text evidence="4">Belongs to the protein kinase superfamily.</text>
</comment>
<dbReference type="SMART" id="SM00220">
    <property type="entry name" value="S_TKc"/>
    <property type="match status" value="1"/>
</dbReference>
<dbReference type="PANTHER" id="PTHR44167">
    <property type="entry name" value="OVARIAN-SPECIFIC SERINE/THREONINE-PROTEIN KINASE LOK-RELATED"/>
    <property type="match status" value="1"/>
</dbReference>
<dbReference type="InterPro" id="IPR017441">
    <property type="entry name" value="Protein_kinase_ATP_BS"/>
</dbReference>
<dbReference type="PROSITE" id="PS00108">
    <property type="entry name" value="PROTEIN_KINASE_ST"/>
    <property type="match status" value="1"/>
</dbReference>
<accession>A0A5J4UT67</accession>
<name>A0A5J4UT67_9EUKA</name>
<dbReference type="InterPro" id="IPR008271">
    <property type="entry name" value="Ser/Thr_kinase_AS"/>
</dbReference>
<evidence type="ECO:0000259" key="5">
    <source>
        <dbReference type="PROSITE" id="PS50011"/>
    </source>
</evidence>
<dbReference type="GO" id="GO:0005524">
    <property type="term" value="F:ATP binding"/>
    <property type="evidence" value="ECO:0007669"/>
    <property type="project" value="UniProtKB-UniRule"/>
</dbReference>
<dbReference type="CDD" id="cd14014">
    <property type="entry name" value="STKc_PknB_like"/>
    <property type="match status" value="1"/>
</dbReference>
<dbReference type="OrthoDB" id="4062651at2759"/>
<evidence type="ECO:0000313" key="6">
    <source>
        <dbReference type="EMBL" id="KAA6373350.1"/>
    </source>
</evidence>
<reference evidence="6 7" key="1">
    <citation type="submission" date="2019-03" db="EMBL/GenBank/DDBJ databases">
        <title>Single cell metagenomics reveals metabolic interactions within the superorganism composed of flagellate Streblomastix strix and complex community of Bacteroidetes bacteria on its surface.</title>
        <authorList>
            <person name="Treitli S.C."/>
            <person name="Kolisko M."/>
            <person name="Husnik F."/>
            <person name="Keeling P."/>
            <person name="Hampl V."/>
        </authorList>
    </citation>
    <scope>NUCLEOTIDE SEQUENCE [LARGE SCALE GENOMIC DNA]</scope>
    <source>
        <strain evidence="6">ST1C</strain>
    </source>
</reference>
<keyword evidence="2 3" id="KW-0067">ATP-binding</keyword>
<comment type="caution">
    <text evidence="6">The sequence shown here is derived from an EMBL/GenBank/DDBJ whole genome shotgun (WGS) entry which is preliminary data.</text>
</comment>
<keyword evidence="6" id="KW-0808">Transferase</keyword>
<keyword evidence="6" id="KW-0418">Kinase</keyword>
<dbReference type="InterPro" id="IPR011009">
    <property type="entry name" value="Kinase-like_dom_sf"/>
</dbReference>
<dbReference type="AlphaFoldDB" id="A0A5J4UT67"/>
<evidence type="ECO:0000256" key="4">
    <source>
        <dbReference type="RuleBase" id="RU000304"/>
    </source>
</evidence>